<dbReference type="InterPro" id="IPR029063">
    <property type="entry name" value="SAM-dependent_MTases_sf"/>
</dbReference>
<name>A0A0N1J2F5_FUSLA</name>
<dbReference type="Gene3D" id="3.40.50.150">
    <property type="entry name" value="Vaccinia Virus protein VP39"/>
    <property type="match status" value="1"/>
</dbReference>
<dbReference type="PANTHER" id="PTHR43591">
    <property type="entry name" value="METHYLTRANSFERASE"/>
    <property type="match status" value="1"/>
</dbReference>
<accession>A0A0N1J2F5</accession>
<comment type="caution">
    <text evidence="3">The sequence shown here is derived from an EMBL/GenBank/DDBJ whole genome shotgun (WGS) entry which is preliminary data.</text>
</comment>
<dbReference type="Pfam" id="PF13489">
    <property type="entry name" value="Methyltransf_23"/>
    <property type="match status" value="1"/>
</dbReference>
<dbReference type="InterPro" id="IPR029167">
    <property type="entry name" value="Mug117"/>
</dbReference>
<feature type="region of interest" description="Disordered" evidence="2">
    <location>
        <begin position="1"/>
        <end position="41"/>
    </location>
</feature>
<organism evidence="3 4">
    <name type="scientific">Fusarium langsethiae</name>
    <dbReference type="NCBI Taxonomy" id="179993"/>
    <lineage>
        <taxon>Eukaryota</taxon>
        <taxon>Fungi</taxon>
        <taxon>Dikarya</taxon>
        <taxon>Ascomycota</taxon>
        <taxon>Pezizomycotina</taxon>
        <taxon>Sordariomycetes</taxon>
        <taxon>Hypocreomycetidae</taxon>
        <taxon>Hypocreales</taxon>
        <taxon>Nectriaceae</taxon>
        <taxon>Fusarium</taxon>
    </lineage>
</organism>
<dbReference type="GO" id="GO:0008168">
    <property type="term" value="F:methyltransferase activity"/>
    <property type="evidence" value="ECO:0007669"/>
    <property type="project" value="TreeGrafter"/>
</dbReference>
<evidence type="ECO:0000313" key="3">
    <source>
        <dbReference type="EMBL" id="KPA38535.1"/>
    </source>
</evidence>
<dbReference type="Pfam" id="PF15474">
    <property type="entry name" value="MU117"/>
    <property type="match status" value="1"/>
</dbReference>
<dbReference type="EMBL" id="JXCE01000269">
    <property type="protein sequence ID" value="KPA38535.1"/>
    <property type="molecule type" value="Genomic_DNA"/>
</dbReference>
<reference evidence="3 4" key="1">
    <citation type="submission" date="2015-04" db="EMBL/GenBank/DDBJ databases">
        <title>The draft genome sequence of Fusarium langsethiae, a T-2/HT-2 mycotoxin producer.</title>
        <authorList>
            <person name="Lysoe E."/>
            <person name="Divon H.H."/>
            <person name="Terzi V."/>
            <person name="Orru L."/>
            <person name="Lamontanara A."/>
            <person name="Kolseth A.-K."/>
            <person name="Frandsen R.J."/>
            <person name="Nielsen K."/>
            <person name="Thrane U."/>
        </authorList>
    </citation>
    <scope>NUCLEOTIDE SEQUENCE [LARGE SCALE GENOMIC DNA]</scope>
    <source>
        <strain evidence="3 4">Fl201059</strain>
    </source>
</reference>
<evidence type="ECO:0000256" key="1">
    <source>
        <dbReference type="ARBA" id="ARBA00038158"/>
    </source>
</evidence>
<protein>
    <recommendedName>
        <fullName evidence="5">Methyltransferase domain-containing protein</fullName>
    </recommendedName>
</protein>
<keyword evidence="4" id="KW-1185">Reference proteome</keyword>
<comment type="similarity">
    <text evidence="1">Belongs to the methyltransferase superfamily. LaeA methyltransferase family.</text>
</comment>
<gene>
    <name evidence="3" type="ORF">FLAG1_08619</name>
</gene>
<dbReference type="Proteomes" id="UP000037904">
    <property type="component" value="Unassembled WGS sequence"/>
</dbReference>
<evidence type="ECO:0000313" key="4">
    <source>
        <dbReference type="Proteomes" id="UP000037904"/>
    </source>
</evidence>
<sequence length="520" mass="56911">MTRNTESSQESSDTSSEGTSSDTITSMASSTEMPTTTTSSIRTNYPCVPFGGPRVATPYCQCETTSDGKQMVATAPLVSNACDAYTEFPASLYTTPPPAPTPTVFNEPYTETDAGTVLVWESYSLREWKIMGHPVTNTIGLGEASTVSTPVPTATDTNGDGSSICTSVDKNVRNALSGACNSALDQFEDDTVYDKFTGRYSQMGSILKTLTFGKASCIVQFSCDDYGIGMKGSDIKKIREDNRDDVGRCGNIYLSNSCKIIIAPSAVDPDFDSALDVPLEEPSTSSLRSSLLQFAQENGRTYHKLSEGKYAFPNDDAENDRLDLQDNLYLITLDGKRALNPGADNAKRVLDMGTGTGLWALEFADEHPAAEVIGVDLSPIQPPFVPPNCNFEIDDLEKEWTWKQPFDFIFCRMMTGSFSDPQAMAHKVYKGLSPGGCWPKDAKLKELGKWNLVNFDAGLEGVSLALFTRVLGWSKEEVLKLCTDVRKELRNPKVHGYWKIYVVYGQKPVEKKDQASSNVL</sequence>
<proteinExistence type="inferred from homology"/>
<dbReference type="CDD" id="cd02440">
    <property type="entry name" value="AdoMet_MTases"/>
    <property type="match status" value="1"/>
</dbReference>
<evidence type="ECO:0000256" key="2">
    <source>
        <dbReference type="SAM" id="MobiDB-lite"/>
    </source>
</evidence>
<dbReference type="PANTHER" id="PTHR43591:SF31">
    <property type="entry name" value="LAEA-LIKE, PUTATIVE (AFU_ORTHOLOGUE AFUA_8G01930)-RELATED"/>
    <property type="match status" value="1"/>
</dbReference>
<evidence type="ECO:0008006" key="5">
    <source>
        <dbReference type="Google" id="ProtNLM"/>
    </source>
</evidence>
<dbReference type="AlphaFoldDB" id="A0A0N1J2F5"/>
<dbReference type="SUPFAM" id="SSF53335">
    <property type="entry name" value="S-adenosyl-L-methionine-dependent methyltransferases"/>
    <property type="match status" value="1"/>
</dbReference>